<dbReference type="SUPFAM" id="SSF53167">
    <property type="entry name" value="Purine and uridine phosphorylases"/>
    <property type="match status" value="1"/>
</dbReference>
<dbReference type="PANTHER" id="PTHR47705:SF1">
    <property type="entry name" value="PNP_UDP_1 DOMAIN-CONTAINING PROTEIN"/>
    <property type="match status" value="1"/>
</dbReference>
<evidence type="ECO:0000313" key="2">
    <source>
        <dbReference type="Proteomes" id="UP001165740"/>
    </source>
</evidence>
<evidence type="ECO:0000259" key="1">
    <source>
        <dbReference type="Pfam" id="PF22979"/>
    </source>
</evidence>
<dbReference type="OrthoDB" id="1577640at2759"/>
<feature type="domain" description="Winged helix-turn-helix" evidence="1">
    <location>
        <begin position="196"/>
        <end position="255"/>
    </location>
</feature>
<dbReference type="AlphaFoldDB" id="A0A9W3BQ97"/>
<gene>
    <name evidence="3" type="primary">LOC106074623</name>
</gene>
<keyword evidence="2" id="KW-1185">Reference proteome</keyword>
<dbReference type="Proteomes" id="UP001165740">
    <property type="component" value="Chromosome 11"/>
</dbReference>
<protein>
    <submittedName>
        <fullName evidence="3">Uncharacterized protein LOC106074623 isoform X1</fullName>
    </submittedName>
</protein>
<dbReference type="OMA" id="HTQESRT"/>
<accession>A0A9W3BQ97</accession>
<dbReference type="Pfam" id="PF22979">
    <property type="entry name" value="HTH_69"/>
    <property type="match status" value="1"/>
</dbReference>
<evidence type="ECO:0000313" key="3">
    <source>
        <dbReference type="RefSeq" id="XP_055901680.1"/>
    </source>
</evidence>
<dbReference type="PANTHER" id="PTHR47705">
    <property type="entry name" value="AGAP000321-PA"/>
    <property type="match status" value="1"/>
</dbReference>
<dbReference type="InterPro" id="IPR035994">
    <property type="entry name" value="Nucleoside_phosphorylase_sf"/>
</dbReference>
<sequence>MASNEEEVVMTPSKKGKVTHIKIERKKKMNVNPEDVVHVAGGQHQGLVINRPDAQDEDLGKPQLQLGFLCFLVDLKTEEHYVESRKLKFWYKEGCDYYNQVTTAYEFFKELVRPENFPRDYVGFIKKCMKQMQSPRYLLARKVDLEVEHLDAADAPMSPDCLIPLDQFGIENMNGEGSSVKMFEGLGFNKRDDRPIEEIIREKLLTLLESAYPNVLSVEDLVRITGADAAMVQLQLQELLDRQLISSMENGGFVRKVLDDKTEVQMIKNMPVIASNLQPTIAIITYQYCEKMAVDAMMENKTTYVRYKTEGESNVYTTGFIGEHKVVTTKLSALGNFRAAQISSGNTTTRLLGTFQAIEHVFLVGCAGSVPHFTDFYKHGRLGDVVISASDQSDKGYIYYYCDKITQDKQGETQYQLKTWAPRDLELQKLVEKVKEKLQVDPSFVPWEQYIAEGQDLLASQEQDYTRPPRSSDRLYMGIGEGQVIEVQHPENPTGIPTDTERPVIRFGVFGAGRPVKQEMLRHDFASRYGIQAFDAEFDQVMESITGNRKDSFMIVRGLADYIDGTKNKEWQPYAALAAAAVTKALIMSLHNPQLDDY</sequence>
<dbReference type="RefSeq" id="XP_055901680.1">
    <property type="nucleotide sequence ID" value="XM_056045705.1"/>
</dbReference>
<name>A0A9W3BQ97_BIOGL</name>
<dbReference type="InterPro" id="IPR055121">
    <property type="entry name" value="HTH_69"/>
</dbReference>
<dbReference type="GO" id="GO:0009116">
    <property type="term" value="P:nucleoside metabolic process"/>
    <property type="evidence" value="ECO:0007669"/>
    <property type="project" value="InterPro"/>
</dbReference>
<dbReference type="GO" id="GO:0003824">
    <property type="term" value="F:catalytic activity"/>
    <property type="evidence" value="ECO:0007669"/>
    <property type="project" value="InterPro"/>
</dbReference>
<organism evidence="2 3">
    <name type="scientific">Biomphalaria glabrata</name>
    <name type="common">Bloodfluke planorb</name>
    <name type="synonym">Freshwater snail</name>
    <dbReference type="NCBI Taxonomy" id="6526"/>
    <lineage>
        <taxon>Eukaryota</taxon>
        <taxon>Metazoa</taxon>
        <taxon>Spiralia</taxon>
        <taxon>Lophotrochozoa</taxon>
        <taxon>Mollusca</taxon>
        <taxon>Gastropoda</taxon>
        <taxon>Heterobranchia</taxon>
        <taxon>Euthyneura</taxon>
        <taxon>Panpulmonata</taxon>
        <taxon>Hygrophila</taxon>
        <taxon>Lymnaeoidea</taxon>
        <taxon>Planorbidae</taxon>
        <taxon>Biomphalaria</taxon>
    </lineage>
</organism>
<dbReference type="Gene3D" id="3.40.50.1580">
    <property type="entry name" value="Nucleoside phosphorylase domain"/>
    <property type="match status" value="1"/>
</dbReference>
<reference evidence="3" key="1">
    <citation type="submission" date="2025-08" db="UniProtKB">
        <authorList>
            <consortium name="RefSeq"/>
        </authorList>
    </citation>
    <scope>IDENTIFICATION</scope>
</reference>
<proteinExistence type="predicted"/>
<dbReference type="GeneID" id="106074623"/>